<comment type="caution">
    <text evidence="1">The sequence shown here is derived from an EMBL/GenBank/DDBJ whole genome shotgun (WGS) entry which is preliminary data.</text>
</comment>
<dbReference type="Proteomes" id="UP001500218">
    <property type="component" value="Unassembled WGS sequence"/>
</dbReference>
<proteinExistence type="predicted"/>
<name>A0ABN2MNZ6_9ACTN</name>
<sequence length="135" mass="14173">MLPSYEITPGSGVAQAQFGEAHRARLGEPVSFERVPGSGLIDAYGDVTLMLSYGDDDRLTEIEPGGADAVLNGVQLLDRPLGEVLDDLRSAGLAPEFVGDCAFEIRGLGLYLISPAPEETDVPTESGSIRPLTAA</sequence>
<protein>
    <submittedName>
        <fullName evidence="1">Uncharacterized protein</fullName>
    </submittedName>
</protein>
<evidence type="ECO:0000313" key="2">
    <source>
        <dbReference type="Proteomes" id="UP001500218"/>
    </source>
</evidence>
<accession>A0ABN2MNZ6</accession>
<organism evidence="1 2">
    <name type="scientific">Luedemannella flava</name>
    <dbReference type="NCBI Taxonomy" id="349316"/>
    <lineage>
        <taxon>Bacteria</taxon>
        <taxon>Bacillati</taxon>
        <taxon>Actinomycetota</taxon>
        <taxon>Actinomycetes</taxon>
        <taxon>Micromonosporales</taxon>
        <taxon>Micromonosporaceae</taxon>
        <taxon>Luedemannella</taxon>
    </lineage>
</organism>
<reference evidence="1 2" key="1">
    <citation type="journal article" date="2019" name="Int. J. Syst. Evol. Microbiol.">
        <title>The Global Catalogue of Microorganisms (GCM) 10K type strain sequencing project: providing services to taxonomists for standard genome sequencing and annotation.</title>
        <authorList>
            <consortium name="The Broad Institute Genomics Platform"/>
            <consortium name="The Broad Institute Genome Sequencing Center for Infectious Disease"/>
            <person name="Wu L."/>
            <person name="Ma J."/>
        </authorList>
    </citation>
    <scope>NUCLEOTIDE SEQUENCE [LARGE SCALE GENOMIC DNA]</scope>
    <source>
        <strain evidence="1 2">JCM 13250</strain>
    </source>
</reference>
<gene>
    <name evidence="1" type="ORF">GCM10009682_59700</name>
</gene>
<keyword evidence="2" id="KW-1185">Reference proteome</keyword>
<evidence type="ECO:0000313" key="1">
    <source>
        <dbReference type="EMBL" id="GAA1833399.1"/>
    </source>
</evidence>
<dbReference type="EMBL" id="BAAALT010000279">
    <property type="protein sequence ID" value="GAA1833399.1"/>
    <property type="molecule type" value="Genomic_DNA"/>
</dbReference>
<dbReference type="RefSeq" id="WP_344139589.1">
    <property type="nucleotide sequence ID" value="NZ_BAAALT010000279.1"/>
</dbReference>